<dbReference type="Proteomes" id="UP000007797">
    <property type="component" value="Unassembled WGS sequence"/>
</dbReference>
<feature type="chain" id="PRO_5003319675" evidence="1">
    <location>
        <begin position="20"/>
        <end position="538"/>
    </location>
</feature>
<dbReference type="KEGG" id="dfa:DFA_07387"/>
<evidence type="ECO:0000256" key="1">
    <source>
        <dbReference type="SAM" id="SignalP"/>
    </source>
</evidence>
<accession>F4PWA0</accession>
<sequence>MKFIAITIVLAIICQIASAQNYVTFRTDINCAGGCDFENPSNWDNLVVPGPTDDALIDFSKYTLSNSANVFVNAYINVNSITIIGAAPHTNFTFSINNDLITDNFQASGNVVVNVGDNSQIYIYSTLTLDAPLRTGKNVLMVIMTLATSEDSVLSLGQNNHLKVTVTTSVAGSLTSQENVDILLEGYSVFTSDVTIIGTINSTGTLSFVSGSVVTITGDFISNADVSLDSAVMMVNGNFEATQISVQDESKLFISTPTGSTSHFTTTISNITTDDQSTFIVQNQRCSIHKYNISTASFDNLNLFMTNGAATSIINNNPNQYADITMSTIGSLTTSVAKQPFELYLGTSKVTSLNAVSCTLLVSGGEVFQNNVVSLTGNSSIQIEPPVGNVLILKNSTITAKTVFVTSASISIEQNSQLNGDMQLDQSILEFSNGAQLSISGNLLIPSDFNVTVEQLASTTSSAPINVGGQFKFAGEQFNVLNLGSNQINPSATYYILQLNGDLSIDTSACTYWSNNNNNNAHFAVSSVGQYDYLKINF</sequence>
<dbReference type="AlphaFoldDB" id="F4PWA0"/>
<reference evidence="3" key="1">
    <citation type="journal article" date="2011" name="Genome Res.">
        <title>Phylogeny-wide analysis of social amoeba genomes highlights ancient origins for complex intercellular communication.</title>
        <authorList>
            <person name="Heidel A.J."/>
            <person name="Lawal H.M."/>
            <person name="Felder M."/>
            <person name="Schilde C."/>
            <person name="Helps N.R."/>
            <person name="Tunggal B."/>
            <person name="Rivero F."/>
            <person name="John U."/>
            <person name="Schleicher M."/>
            <person name="Eichinger L."/>
            <person name="Platzer M."/>
            <person name="Noegel A.A."/>
            <person name="Schaap P."/>
            <person name="Gloeckner G."/>
        </authorList>
    </citation>
    <scope>NUCLEOTIDE SEQUENCE [LARGE SCALE GENOMIC DNA]</scope>
    <source>
        <strain evidence="3">SH3</strain>
    </source>
</reference>
<gene>
    <name evidence="2" type="ORF">DFA_07387</name>
</gene>
<dbReference type="RefSeq" id="XP_004367247.1">
    <property type="nucleotide sequence ID" value="XM_004367190.1"/>
</dbReference>
<feature type="signal peptide" evidence="1">
    <location>
        <begin position="1"/>
        <end position="19"/>
    </location>
</feature>
<evidence type="ECO:0000313" key="2">
    <source>
        <dbReference type="EMBL" id="EGG20264.1"/>
    </source>
</evidence>
<organism evidence="2 3">
    <name type="scientific">Cavenderia fasciculata</name>
    <name type="common">Slime mold</name>
    <name type="synonym">Dictyostelium fasciculatum</name>
    <dbReference type="NCBI Taxonomy" id="261658"/>
    <lineage>
        <taxon>Eukaryota</taxon>
        <taxon>Amoebozoa</taxon>
        <taxon>Evosea</taxon>
        <taxon>Eumycetozoa</taxon>
        <taxon>Dictyostelia</taxon>
        <taxon>Acytosteliales</taxon>
        <taxon>Cavenderiaceae</taxon>
        <taxon>Cavenderia</taxon>
    </lineage>
</organism>
<dbReference type="GeneID" id="14872098"/>
<dbReference type="EMBL" id="GL883013">
    <property type="protein sequence ID" value="EGG20264.1"/>
    <property type="molecule type" value="Genomic_DNA"/>
</dbReference>
<keyword evidence="3" id="KW-1185">Reference proteome</keyword>
<protein>
    <submittedName>
        <fullName evidence="2">Uncharacterized protein</fullName>
    </submittedName>
</protein>
<proteinExistence type="predicted"/>
<name>F4PWA0_CACFS</name>
<keyword evidence="1" id="KW-0732">Signal</keyword>
<evidence type="ECO:0000313" key="3">
    <source>
        <dbReference type="Proteomes" id="UP000007797"/>
    </source>
</evidence>
<dbReference type="OMA" id="TENSCTI"/>